<dbReference type="EMBL" id="AY647243">
    <property type="protein sequence ID" value="AAV40898.1"/>
    <property type="molecule type" value="Genomic_DNA"/>
</dbReference>
<organism evidence="1">
    <name type="scientific">Haemophilus influenzae biotype aegyptius</name>
    <dbReference type="NCBI Taxonomy" id="725"/>
    <lineage>
        <taxon>Bacteria</taxon>
        <taxon>Pseudomonadati</taxon>
        <taxon>Pseudomonadota</taxon>
        <taxon>Gammaproteobacteria</taxon>
        <taxon>Pasteurellales</taxon>
        <taxon>Pasteurellaceae</taxon>
        <taxon>Haemophilus</taxon>
    </lineage>
</organism>
<protein>
    <submittedName>
        <fullName evidence="1">Relaxosome NikC</fullName>
    </submittedName>
</protein>
<name>Q4L0S3_HAEIF</name>
<keyword evidence="1" id="KW-0614">Plasmid</keyword>
<evidence type="ECO:0000313" key="1">
    <source>
        <dbReference type="EMBL" id="AAV40898.1"/>
    </source>
</evidence>
<proteinExistence type="predicted"/>
<sequence length="100" mass="11196">MNENTDKAQALSERADGREIISPTLQTLIADNPSLLPERQSACQVCRVALWFVEQLKEGPELKVFCPKMNSIIYETANPVSIPLCDGMIQAEEEAMQEEE</sequence>
<reference evidence="1" key="1">
    <citation type="submission" date="2004-06" db="EMBL/GenBank/DDBJ databases">
        <title>Haemophilus influenzae biogroup aegyptius pF1947 sequence.</title>
        <authorList>
            <person name="McGillivary G."/>
            <person name="Actis L.A."/>
        </authorList>
    </citation>
    <scope>NUCLEOTIDE SEQUENCE</scope>
    <source>
        <plasmid evidence="1">pF1947</plasmid>
    </source>
</reference>
<geneLocation type="plasmid" evidence="1">
    <name>pF1947</name>
</geneLocation>
<accession>Q4L0S3</accession>
<dbReference type="AlphaFoldDB" id="Q4L0S3"/>